<evidence type="ECO:0000256" key="1">
    <source>
        <dbReference type="SAM" id="Coils"/>
    </source>
</evidence>
<dbReference type="EnsemblFungi" id="MAPG_02479T0">
    <property type="protein sequence ID" value="MAPG_02479T0"/>
    <property type="gene ID" value="MAPG_02479"/>
</dbReference>
<dbReference type="STRING" id="644358.A0A0C4DRH1"/>
<organism evidence="5 6">
    <name type="scientific">Magnaporthiopsis poae (strain ATCC 64411 / 73-15)</name>
    <name type="common">Kentucky bluegrass fungus</name>
    <name type="synonym">Magnaporthe poae</name>
    <dbReference type="NCBI Taxonomy" id="644358"/>
    <lineage>
        <taxon>Eukaryota</taxon>
        <taxon>Fungi</taxon>
        <taxon>Dikarya</taxon>
        <taxon>Ascomycota</taxon>
        <taxon>Pezizomycotina</taxon>
        <taxon>Sordariomycetes</taxon>
        <taxon>Sordariomycetidae</taxon>
        <taxon>Magnaporthales</taxon>
        <taxon>Magnaporthaceae</taxon>
        <taxon>Magnaporthiopsis</taxon>
    </lineage>
</organism>
<protein>
    <submittedName>
        <fullName evidence="4 5">Uncharacterized protein</fullName>
    </submittedName>
</protein>
<evidence type="ECO:0000256" key="2">
    <source>
        <dbReference type="SAM" id="MobiDB-lite"/>
    </source>
</evidence>
<feature type="region of interest" description="Disordered" evidence="2">
    <location>
        <begin position="495"/>
        <end position="567"/>
    </location>
</feature>
<reference evidence="4" key="3">
    <citation type="submission" date="2011-03" db="EMBL/GenBank/DDBJ databases">
        <title>Annotation of Magnaporthe poae ATCC 64411.</title>
        <authorList>
            <person name="Ma L.-J."/>
            <person name="Dead R."/>
            <person name="Young S.K."/>
            <person name="Zeng Q."/>
            <person name="Gargeya S."/>
            <person name="Fitzgerald M."/>
            <person name="Haas B."/>
            <person name="Abouelleil A."/>
            <person name="Alvarado L."/>
            <person name="Arachchi H.M."/>
            <person name="Berlin A."/>
            <person name="Brown A."/>
            <person name="Chapman S.B."/>
            <person name="Chen Z."/>
            <person name="Dunbar C."/>
            <person name="Freedman E."/>
            <person name="Gearin G."/>
            <person name="Gellesch M."/>
            <person name="Goldberg J."/>
            <person name="Griggs A."/>
            <person name="Gujja S."/>
            <person name="Heiman D."/>
            <person name="Howarth C."/>
            <person name="Larson L."/>
            <person name="Lui A."/>
            <person name="MacDonald P.J.P."/>
            <person name="Mehta T."/>
            <person name="Montmayeur A."/>
            <person name="Murphy C."/>
            <person name="Neiman D."/>
            <person name="Pearson M."/>
            <person name="Priest M."/>
            <person name="Roberts A."/>
            <person name="Saif S."/>
            <person name="Shea T."/>
            <person name="Shenoy N."/>
            <person name="Sisk P."/>
            <person name="Stolte C."/>
            <person name="Sykes S."/>
            <person name="Yandava C."/>
            <person name="Wortman J."/>
            <person name="Nusbaum C."/>
            <person name="Birren B."/>
        </authorList>
    </citation>
    <scope>NUCLEOTIDE SEQUENCE</scope>
    <source>
        <strain evidence="4">ATCC 64411</strain>
    </source>
</reference>
<keyword evidence="3" id="KW-0472">Membrane</keyword>
<feature type="compositionally biased region" description="Basic and acidic residues" evidence="2">
    <location>
        <begin position="94"/>
        <end position="104"/>
    </location>
</feature>
<dbReference type="EMBL" id="GL876967">
    <property type="protein sequence ID" value="KLU83419.1"/>
    <property type="molecule type" value="Genomic_DNA"/>
</dbReference>
<feature type="transmembrane region" description="Helical" evidence="3">
    <location>
        <begin position="1063"/>
        <end position="1090"/>
    </location>
</feature>
<accession>A0A0C4DRH1</accession>
<dbReference type="Gene3D" id="1.10.287.1490">
    <property type="match status" value="1"/>
</dbReference>
<evidence type="ECO:0000256" key="3">
    <source>
        <dbReference type="SAM" id="Phobius"/>
    </source>
</evidence>
<dbReference type="EMBL" id="ADBL01000618">
    <property type="status" value="NOT_ANNOTATED_CDS"/>
    <property type="molecule type" value="Genomic_DNA"/>
</dbReference>
<gene>
    <name evidence="4" type="ORF">MAPG_02479</name>
</gene>
<feature type="compositionally biased region" description="Low complexity" evidence="2">
    <location>
        <begin position="539"/>
        <end position="549"/>
    </location>
</feature>
<keyword evidence="3" id="KW-0812">Transmembrane</keyword>
<dbReference type="PANTHER" id="PTHR23159">
    <property type="entry name" value="CENTROSOMAL PROTEIN 2"/>
    <property type="match status" value="1"/>
</dbReference>
<dbReference type="EMBL" id="ADBL01000619">
    <property type="status" value="NOT_ANNOTATED_CDS"/>
    <property type="molecule type" value="Genomic_DNA"/>
</dbReference>
<name>A0A0C4DRH1_MAGP6</name>
<feature type="coiled-coil region" evidence="1">
    <location>
        <begin position="262"/>
        <end position="314"/>
    </location>
</feature>
<keyword evidence="6" id="KW-1185">Reference proteome</keyword>
<dbReference type="eggNOG" id="ENOG502RUEN">
    <property type="taxonomic scope" value="Eukaryota"/>
</dbReference>
<evidence type="ECO:0000313" key="5">
    <source>
        <dbReference type="EnsemblFungi" id="MAPG_02479T0"/>
    </source>
</evidence>
<proteinExistence type="predicted"/>
<feature type="region of interest" description="Disordered" evidence="2">
    <location>
        <begin position="1"/>
        <end position="160"/>
    </location>
</feature>
<reference evidence="5" key="5">
    <citation type="submission" date="2015-06" db="UniProtKB">
        <authorList>
            <consortium name="EnsemblFungi"/>
        </authorList>
    </citation>
    <scope>IDENTIFICATION</scope>
    <source>
        <strain evidence="5">ATCC 64411</strain>
    </source>
</reference>
<feature type="compositionally biased region" description="Acidic residues" evidence="2">
    <location>
        <begin position="21"/>
        <end position="35"/>
    </location>
</feature>
<evidence type="ECO:0000313" key="4">
    <source>
        <dbReference type="EMBL" id="KLU83419.1"/>
    </source>
</evidence>
<dbReference type="OrthoDB" id="10664165at2759"/>
<dbReference type="VEuPathDB" id="FungiDB:MAPG_02479"/>
<keyword evidence="1" id="KW-0175">Coiled coil</keyword>
<reference evidence="6" key="2">
    <citation type="submission" date="2010-05" db="EMBL/GenBank/DDBJ databases">
        <title>The genome sequence of Magnaporthe poae strain ATCC 64411.</title>
        <authorList>
            <person name="Ma L.-J."/>
            <person name="Dead R."/>
            <person name="Young S."/>
            <person name="Zeng Q."/>
            <person name="Koehrsen M."/>
            <person name="Alvarado L."/>
            <person name="Berlin A."/>
            <person name="Chapman S.B."/>
            <person name="Chen Z."/>
            <person name="Freedman E."/>
            <person name="Gellesch M."/>
            <person name="Goldberg J."/>
            <person name="Griggs A."/>
            <person name="Gujja S."/>
            <person name="Heilman E.R."/>
            <person name="Heiman D."/>
            <person name="Hepburn T."/>
            <person name="Howarth C."/>
            <person name="Jen D."/>
            <person name="Larson L."/>
            <person name="Mehta T."/>
            <person name="Neiman D."/>
            <person name="Pearson M."/>
            <person name="Roberts A."/>
            <person name="Saif S."/>
            <person name="Shea T."/>
            <person name="Shenoy N."/>
            <person name="Sisk P."/>
            <person name="Stolte C."/>
            <person name="Sykes S."/>
            <person name="Walk T."/>
            <person name="White J."/>
            <person name="Yandava C."/>
            <person name="Haas B."/>
            <person name="Nusbaum C."/>
            <person name="Birren B."/>
        </authorList>
    </citation>
    <scope>NUCLEOTIDE SEQUENCE [LARGE SCALE GENOMIC DNA]</scope>
    <source>
        <strain evidence="6">ATCC 64411 / 73-15</strain>
    </source>
</reference>
<feature type="coiled-coil region" evidence="1">
    <location>
        <begin position="608"/>
        <end position="642"/>
    </location>
</feature>
<feature type="compositionally biased region" description="Low complexity" evidence="2">
    <location>
        <begin position="671"/>
        <end position="689"/>
    </location>
</feature>
<feature type="compositionally biased region" description="Acidic residues" evidence="2">
    <location>
        <begin position="44"/>
        <end position="88"/>
    </location>
</feature>
<feature type="coiled-coil region" evidence="1">
    <location>
        <begin position="188"/>
        <end position="215"/>
    </location>
</feature>
<feature type="compositionally biased region" description="Basic and acidic residues" evidence="2">
    <location>
        <begin position="1"/>
        <end position="20"/>
    </location>
</feature>
<keyword evidence="3" id="KW-1133">Transmembrane helix</keyword>
<evidence type="ECO:0000313" key="6">
    <source>
        <dbReference type="Proteomes" id="UP000011715"/>
    </source>
</evidence>
<dbReference type="PANTHER" id="PTHR23159:SF60">
    <property type="entry name" value="SPINDLE ASSEMBLY ABNORMAL PROTEIN 4"/>
    <property type="match status" value="1"/>
</dbReference>
<reference evidence="4" key="1">
    <citation type="submission" date="2010-05" db="EMBL/GenBank/DDBJ databases">
        <title>The Genome Sequence of Magnaporthe poae strain ATCC 64411.</title>
        <authorList>
            <consortium name="The Broad Institute Genome Sequencing Platform"/>
            <consortium name="Broad Institute Genome Sequencing Center for Infectious Disease"/>
            <person name="Ma L.-J."/>
            <person name="Dead R."/>
            <person name="Young S."/>
            <person name="Zeng Q."/>
            <person name="Koehrsen M."/>
            <person name="Alvarado L."/>
            <person name="Berlin A."/>
            <person name="Chapman S.B."/>
            <person name="Chen Z."/>
            <person name="Freedman E."/>
            <person name="Gellesch M."/>
            <person name="Goldberg J."/>
            <person name="Griggs A."/>
            <person name="Gujja S."/>
            <person name="Heilman E.R."/>
            <person name="Heiman D."/>
            <person name="Hepburn T."/>
            <person name="Howarth C."/>
            <person name="Jen D."/>
            <person name="Larson L."/>
            <person name="Mehta T."/>
            <person name="Neiman D."/>
            <person name="Pearson M."/>
            <person name="Roberts A."/>
            <person name="Saif S."/>
            <person name="Shea T."/>
            <person name="Shenoy N."/>
            <person name="Sisk P."/>
            <person name="Stolte C."/>
            <person name="Sykes S."/>
            <person name="Walk T."/>
            <person name="White J."/>
            <person name="Yandava C."/>
            <person name="Haas B."/>
            <person name="Nusbaum C."/>
            <person name="Birren B."/>
        </authorList>
    </citation>
    <scope>NUCLEOTIDE SEQUENCE</scope>
    <source>
        <strain evidence="4">ATCC 64411</strain>
    </source>
</reference>
<sequence length="1320" mass="145375">MSDGEKGPGRANGDNEREQEMDQDQNQGQEEEQEQQGENREREEQEDDNKEEDSEDDEDEDDEDEDDGDDEDDDEDEDMESRDEEVEANVEIGPTRDTENDSNHSHPSSRGSHSEYHEADGDPDELGDIHNDEPRPPISKHASGQRPASGTAAEPIEKGASSTALTAAALLKKNGKLRRSCKKHRNEARCLRDSLSEMTELYRELKTEYGALRRENVQLKMGKATTVQAPPPASVVAPRVRSESAASAKQGVSEVGVLIARIQELEMTNSMMEAQRDELESHYEDIDDDRVDALAVAKNKIKEQAQQIFALEALVSAVQLKEDDTELILDPSGSGRPVEYRAVLATAPRDQLDVDPKVARLLVEMLKGELDPAPVEELARYLQSEDNDNELAGYAWNLLYKLRASRGGEPLDTDKKERGDFWFSKLDGELRASKAELARTRGKLSKASDMVSVVGQLKKMLADSRRKQGEAHDQDDLETKSHLVDNITRLLQDSNLTSGGHQINDEHLDNDSGEESVGLMTSLQEELADESDTSKDAPDPGTAGAGDAPQDGEKQPGTHPDDRPSRAKSLWVAQGALARRHTILGSSTRRDEEPARVARALTEAKAGHEACNETFDQLTAELDAAKSKVKKLEKEVDQLRASQPARPAVAARTWFGMPRWLGGGGGGGGSAAAPSPSSSPEPGGAGASVGVEGHSLVRIKELETELARLRSLVDTLEAEKQLHKAEAASLRSRLDDAEGAARDFRGQIEILERNERASAAEFDSLSQKYAEANAQIDELQYQLEISISRAVHEDCRMRLEEAQKNITWLRSSESELDRALTASIHLAREIQILQEETEAKLGKADEDKKDLVALADRLTARYKRLADMVQNVVEAITAGPGYGSVLEVDSAVPAGGPVDEDDESEDTRHKQTIADLERAIRTHQERVSLEGHANEISKALREARERYAESCLSLQRRQKPRGLFNKLAARATPAENTNRTTTPEATAAIQRAYAGRKTELAAVLAKVDQVRTELIKARAEAARDEKPKAWRARIPSMLCQSCAPQAGALSRWERVRLFLNIPYALAVLLFRSFFSIWVVFLWLLALMTWFSQAASRGLRAFTSYIGGERHGGNPVEAAHNEEELPGNNAAADTKEHNSNGGDMSLSAPPPPPPGTLAAFPAPPQVEIVEATVAAALIIAGHAYFALVRERALWLGANGVEMTSGYINELRTRGDAVYAAWLPFLQVDFRHLYEPWLGDGIQWLPGALGRAMGGVWGWLADSLHRVAAVTWAWLSDTMEGLHAAWERLEDTLEWLSGASWRLIGSVWQVEPVEDDDANRNW</sequence>
<feature type="compositionally biased region" description="Basic and acidic residues" evidence="2">
    <location>
        <begin position="551"/>
        <end position="565"/>
    </location>
</feature>
<reference evidence="5" key="4">
    <citation type="journal article" date="2015" name="G3 (Bethesda)">
        <title>Genome sequences of three phytopathogenic species of the Magnaporthaceae family of fungi.</title>
        <authorList>
            <person name="Okagaki L.H."/>
            <person name="Nunes C.C."/>
            <person name="Sailsbery J."/>
            <person name="Clay B."/>
            <person name="Brown D."/>
            <person name="John T."/>
            <person name="Oh Y."/>
            <person name="Young N."/>
            <person name="Fitzgerald M."/>
            <person name="Haas B.J."/>
            <person name="Zeng Q."/>
            <person name="Young S."/>
            <person name="Adiconis X."/>
            <person name="Fan L."/>
            <person name="Levin J.Z."/>
            <person name="Mitchell T.K."/>
            <person name="Okubara P.A."/>
            <person name="Farman M.L."/>
            <person name="Kohn L.M."/>
            <person name="Birren B."/>
            <person name="Ma L.-J."/>
            <person name="Dean R.A."/>
        </authorList>
    </citation>
    <scope>NUCLEOTIDE SEQUENCE</scope>
    <source>
        <strain evidence="5">ATCC 64411 / 73-15</strain>
    </source>
</reference>
<feature type="compositionally biased region" description="Gly residues" evidence="2">
    <location>
        <begin position="661"/>
        <end position="670"/>
    </location>
</feature>
<dbReference type="Proteomes" id="UP000011715">
    <property type="component" value="Unassembled WGS sequence"/>
</dbReference>
<feature type="region of interest" description="Disordered" evidence="2">
    <location>
        <begin position="660"/>
        <end position="689"/>
    </location>
</feature>
<feature type="region of interest" description="Disordered" evidence="2">
    <location>
        <begin position="1127"/>
        <end position="1149"/>
    </location>
</feature>
<feature type="coiled-coil region" evidence="1">
    <location>
        <begin position="699"/>
        <end position="782"/>
    </location>
</feature>